<protein>
    <recommendedName>
        <fullName evidence="2 7">Glutamate racemase</fullName>
        <ecNumber evidence="2 7">5.1.1.3</ecNumber>
    </recommendedName>
</protein>
<accession>A0A2S7SWV8</accession>
<feature type="binding site" evidence="7">
    <location>
        <begin position="194"/>
        <end position="195"/>
    </location>
    <ligand>
        <name>substrate</name>
    </ligand>
</feature>
<evidence type="ECO:0000256" key="3">
    <source>
        <dbReference type="ARBA" id="ARBA00022960"/>
    </source>
</evidence>
<comment type="catalytic activity">
    <reaction evidence="1 7">
        <text>L-glutamate = D-glutamate</text>
        <dbReference type="Rhea" id="RHEA:12813"/>
        <dbReference type="ChEBI" id="CHEBI:29985"/>
        <dbReference type="ChEBI" id="CHEBI:29986"/>
        <dbReference type="EC" id="5.1.1.3"/>
    </reaction>
</comment>
<feature type="active site" description="Proton donor/acceptor" evidence="7">
    <location>
        <position position="74"/>
    </location>
</feature>
<dbReference type="EC" id="5.1.1.3" evidence="2 7"/>
<evidence type="ECO:0000256" key="7">
    <source>
        <dbReference type="HAMAP-Rule" id="MF_00258"/>
    </source>
</evidence>
<dbReference type="PROSITE" id="PS00923">
    <property type="entry name" value="ASP_GLU_RACEMASE_1"/>
    <property type="match status" value="1"/>
</dbReference>
<dbReference type="InterPro" id="IPR015942">
    <property type="entry name" value="Asp/Glu/hydantoin_racemase"/>
</dbReference>
<evidence type="ECO:0000313" key="9">
    <source>
        <dbReference type="Proteomes" id="UP000239872"/>
    </source>
</evidence>
<comment type="caution">
    <text evidence="8">The sequence shown here is derived from an EMBL/GenBank/DDBJ whole genome shotgun (WGS) entry which is preliminary data.</text>
</comment>
<dbReference type="Proteomes" id="UP000239872">
    <property type="component" value="Unassembled WGS sequence"/>
</dbReference>
<dbReference type="AlphaFoldDB" id="A0A2S7SWV8"/>
<evidence type="ECO:0000313" key="8">
    <source>
        <dbReference type="EMBL" id="PQJ11016.1"/>
    </source>
</evidence>
<dbReference type="UniPathway" id="UPA00219"/>
<comment type="pathway">
    <text evidence="7">Cell wall biogenesis; peptidoglycan biosynthesis.</text>
</comment>
<dbReference type="OrthoDB" id="9801055at2"/>
<feature type="binding site" evidence="7">
    <location>
        <begin position="75"/>
        <end position="76"/>
    </location>
    <ligand>
        <name>substrate</name>
    </ligand>
</feature>
<proteinExistence type="inferred from homology"/>
<comment type="function">
    <text evidence="7">Provides the (R)-glutamate required for cell wall biosynthesis.</text>
</comment>
<dbReference type="InterPro" id="IPR004391">
    <property type="entry name" value="Glu_race"/>
</dbReference>
<dbReference type="InterPro" id="IPR033134">
    <property type="entry name" value="Asp/Glu_racemase_AS_2"/>
</dbReference>
<dbReference type="InterPro" id="IPR001920">
    <property type="entry name" value="Asp/Glu_race"/>
</dbReference>
<dbReference type="GO" id="GO:0008360">
    <property type="term" value="P:regulation of cell shape"/>
    <property type="evidence" value="ECO:0007669"/>
    <property type="project" value="UniProtKB-KW"/>
</dbReference>
<dbReference type="NCBIfam" id="TIGR00067">
    <property type="entry name" value="glut_race"/>
    <property type="match status" value="1"/>
</dbReference>
<keyword evidence="4 7" id="KW-0573">Peptidoglycan synthesis</keyword>
<dbReference type="Pfam" id="PF01177">
    <property type="entry name" value="Asp_Glu_race"/>
    <property type="match status" value="1"/>
</dbReference>
<feature type="binding site" evidence="7">
    <location>
        <begin position="11"/>
        <end position="12"/>
    </location>
    <ligand>
        <name>substrate</name>
    </ligand>
</feature>
<dbReference type="HAMAP" id="MF_00258">
    <property type="entry name" value="Glu_racemase"/>
    <property type="match status" value="1"/>
</dbReference>
<feature type="active site" description="Proton donor/acceptor" evidence="7">
    <location>
        <position position="193"/>
    </location>
</feature>
<dbReference type="SUPFAM" id="SSF53681">
    <property type="entry name" value="Aspartate/glutamate racemase"/>
    <property type="match status" value="2"/>
</dbReference>
<keyword evidence="3 7" id="KW-0133">Cell shape</keyword>
<dbReference type="InterPro" id="IPR018187">
    <property type="entry name" value="Asp/Glu_racemase_AS_1"/>
</dbReference>
<name>A0A2S7SWV8_9BACT</name>
<dbReference type="RefSeq" id="WP_105039744.1">
    <property type="nucleotide sequence ID" value="NZ_PPSL01000003.1"/>
</dbReference>
<dbReference type="GO" id="GO:0008881">
    <property type="term" value="F:glutamate racemase activity"/>
    <property type="evidence" value="ECO:0007669"/>
    <property type="project" value="UniProtKB-UniRule"/>
</dbReference>
<organism evidence="8 9">
    <name type="scientific">Flavipsychrobacter stenotrophus</name>
    <dbReference type="NCBI Taxonomy" id="2077091"/>
    <lineage>
        <taxon>Bacteria</taxon>
        <taxon>Pseudomonadati</taxon>
        <taxon>Bacteroidota</taxon>
        <taxon>Chitinophagia</taxon>
        <taxon>Chitinophagales</taxon>
        <taxon>Chitinophagaceae</taxon>
        <taxon>Flavipsychrobacter</taxon>
    </lineage>
</organism>
<gene>
    <name evidence="7 8" type="primary">murI</name>
    <name evidence="8" type="ORF">CJD36_013690</name>
</gene>
<dbReference type="FunFam" id="3.40.50.1860:FF:000001">
    <property type="entry name" value="Glutamate racemase"/>
    <property type="match status" value="1"/>
</dbReference>
<dbReference type="EMBL" id="PPSL01000003">
    <property type="protein sequence ID" value="PQJ11016.1"/>
    <property type="molecule type" value="Genomic_DNA"/>
</dbReference>
<dbReference type="PANTHER" id="PTHR21198:SF2">
    <property type="entry name" value="GLUTAMATE RACEMASE"/>
    <property type="match status" value="1"/>
</dbReference>
<feature type="binding site" evidence="7">
    <location>
        <begin position="43"/>
        <end position="44"/>
    </location>
    <ligand>
        <name>substrate</name>
    </ligand>
</feature>
<dbReference type="GO" id="GO:0009252">
    <property type="term" value="P:peptidoglycan biosynthetic process"/>
    <property type="evidence" value="ECO:0007669"/>
    <property type="project" value="UniProtKB-UniRule"/>
</dbReference>
<evidence type="ECO:0000256" key="4">
    <source>
        <dbReference type="ARBA" id="ARBA00022984"/>
    </source>
</evidence>
<keyword evidence="6 7" id="KW-0961">Cell wall biogenesis/degradation</keyword>
<dbReference type="Gene3D" id="3.40.50.1860">
    <property type="match status" value="2"/>
</dbReference>
<evidence type="ECO:0000256" key="5">
    <source>
        <dbReference type="ARBA" id="ARBA00023235"/>
    </source>
</evidence>
<sequence length="275" mass="30745">MDNSRPIGIFDSGYGGLTVFKSIVAKMPHYDYVYLGDNARAPYGNRSFETVHEYTLQCVKWFFEMGCPLVILACNTASAKALRTIQQQDLPDIDPAKRVLGVIRPTAEIIGDYTKTRSIGVLGTRGTVTSGSYEIEINKFFPDVKVHSMGCPMWVPLIENGEYASIGADYFVEKYLDELMTSAPDIDTILLACTHYPLLMDKIRKFLPAHVQVVAQGGIVADSLSTYLDKHTEMEQRLTKSSGVRFFTTDDTSDFDRHGSAFFGRNVQSEKVHLK</sequence>
<keyword evidence="5 7" id="KW-0413">Isomerase</keyword>
<dbReference type="PANTHER" id="PTHR21198">
    <property type="entry name" value="GLUTAMATE RACEMASE"/>
    <property type="match status" value="1"/>
</dbReference>
<dbReference type="GO" id="GO:0071555">
    <property type="term" value="P:cell wall organization"/>
    <property type="evidence" value="ECO:0007669"/>
    <property type="project" value="UniProtKB-KW"/>
</dbReference>
<dbReference type="PROSITE" id="PS00924">
    <property type="entry name" value="ASP_GLU_RACEMASE_2"/>
    <property type="match status" value="1"/>
</dbReference>
<keyword evidence="9" id="KW-1185">Reference proteome</keyword>
<evidence type="ECO:0000256" key="2">
    <source>
        <dbReference type="ARBA" id="ARBA00013090"/>
    </source>
</evidence>
<evidence type="ECO:0000256" key="6">
    <source>
        <dbReference type="ARBA" id="ARBA00023316"/>
    </source>
</evidence>
<comment type="similarity">
    <text evidence="7">Belongs to the aspartate/glutamate racemases family.</text>
</comment>
<evidence type="ECO:0000256" key="1">
    <source>
        <dbReference type="ARBA" id="ARBA00001602"/>
    </source>
</evidence>
<reference evidence="8 9" key="1">
    <citation type="submission" date="2018-01" db="EMBL/GenBank/DDBJ databases">
        <title>A novel member of the phylum Bacteroidetes isolated from glacier ice.</title>
        <authorList>
            <person name="Liu Q."/>
            <person name="Xin Y.-H."/>
        </authorList>
    </citation>
    <scope>NUCLEOTIDE SEQUENCE [LARGE SCALE GENOMIC DNA]</scope>
    <source>
        <strain evidence="8 9">RB1R16</strain>
    </source>
</reference>